<dbReference type="PANTHER" id="PTHR15071">
    <property type="entry name" value="MANNOSE-6-PHOSPHATE RECEPTOR FAMILY MEMBER"/>
    <property type="match status" value="1"/>
</dbReference>
<comment type="caution">
    <text evidence="2">The sequence shown here is derived from an EMBL/GenBank/DDBJ whole genome shotgun (WGS) entry which is preliminary data.</text>
</comment>
<feature type="chain" id="PRO_5043055418" evidence="1">
    <location>
        <begin position="16"/>
        <end position="277"/>
    </location>
</feature>
<dbReference type="GO" id="GO:0005802">
    <property type="term" value="C:trans-Golgi network"/>
    <property type="evidence" value="ECO:0007669"/>
    <property type="project" value="TreeGrafter"/>
</dbReference>
<dbReference type="Gene3D" id="2.70.130.10">
    <property type="entry name" value="Mannose-6-phosphate receptor binding domain"/>
    <property type="match status" value="1"/>
</dbReference>
<gene>
    <name evidence="2" type="ORF">V1264_013075</name>
</gene>
<feature type="signal peptide" evidence="1">
    <location>
        <begin position="1"/>
        <end position="15"/>
    </location>
</feature>
<keyword evidence="1" id="KW-0732">Signal</keyword>
<proteinExistence type="predicted"/>
<evidence type="ECO:0000256" key="1">
    <source>
        <dbReference type="SAM" id="SignalP"/>
    </source>
</evidence>
<dbReference type="InterPro" id="IPR009011">
    <property type="entry name" value="Man6P_isomerase_rcpt-bd_dom_sf"/>
</dbReference>
<sequence>MVAAMLFYRYQRALCVVIVAVLWPWREGPALFADGQVQCQAKTDVCGCVFDDGSGTIDVSSLANTDGTPRFQTVPGGPHNETYYYNPCTPFNKVTCSEAAVCVVNANGENATQVGDAETATWIYQAQGQGGVNASVLIANYQHRGSDFISQSFVKFVCDPSASTPTFELENDDNNVYLAGDLLEVCYPVATQFLHGCWRFATRLPPSFYTVAGGLLPSATQLLPGCWRRATLLLETCYTFAGDGLHSCCSFAVRLLFYGCCWCCCDFHLYAPLRFIQ</sequence>
<dbReference type="GO" id="GO:0000139">
    <property type="term" value="C:Golgi membrane"/>
    <property type="evidence" value="ECO:0007669"/>
    <property type="project" value="UniProtKB-SubCell"/>
</dbReference>
<dbReference type="Proteomes" id="UP001374579">
    <property type="component" value="Unassembled WGS sequence"/>
</dbReference>
<reference evidence="2 3" key="1">
    <citation type="submission" date="2024-02" db="EMBL/GenBank/DDBJ databases">
        <title>Chromosome-scale genome assembly of the rough periwinkle Littorina saxatilis.</title>
        <authorList>
            <person name="De Jode A."/>
            <person name="Faria R."/>
            <person name="Formenti G."/>
            <person name="Sims Y."/>
            <person name="Smith T.P."/>
            <person name="Tracey A."/>
            <person name="Wood J.M.D."/>
            <person name="Zagrodzka Z.B."/>
            <person name="Johannesson K."/>
            <person name="Butlin R.K."/>
            <person name="Leder E.H."/>
        </authorList>
    </citation>
    <scope>NUCLEOTIDE SEQUENCE [LARGE SCALE GENOMIC DNA]</scope>
    <source>
        <strain evidence="2">Snail1</strain>
        <tissue evidence="2">Muscle</tissue>
    </source>
</reference>
<dbReference type="EMBL" id="JBAMIC010000003">
    <property type="protein sequence ID" value="KAK7108941.1"/>
    <property type="molecule type" value="Genomic_DNA"/>
</dbReference>
<accession>A0AAN9BME2</accession>
<protein>
    <submittedName>
        <fullName evidence="2">Uncharacterized protein</fullName>
    </submittedName>
</protein>
<evidence type="ECO:0000313" key="2">
    <source>
        <dbReference type="EMBL" id="KAK7108941.1"/>
    </source>
</evidence>
<dbReference type="SUPFAM" id="SSF50911">
    <property type="entry name" value="Mannose 6-phosphate receptor domain"/>
    <property type="match status" value="1"/>
</dbReference>
<evidence type="ECO:0000313" key="3">
    <source>
        <dbReference type="Proteomes" id="UP001374579"/>
    </source>
</evidence>
<dbReference type="PANTHER" id="PTHR15071:SF0">
    <property type="entry name" value="MANNOSE 6-PHOSPHATE RECEPTOR-LIKE PROTEIN 1"/>
    <property type="match status" value="1"/>
</dbReference>
<dbReference type="AlphaFoldDB" id="A0AAN9BME2"/>
<name>A0AAN9BME2_9CAEN</name>
<organism evidence="2 3">
    <name type="scientific">Littorina saxatilis</name>
    <dbReference type="NCBI Taxonomy" id="31220"/>
    <lineage>
        <taxon>Eukaryota</taxon>
        <taxon>Metazoa</taxon>
        <taxon>Spiralia</taxon>
        <taxon>Lophotrochozoa</taxon>
        <taxon>Mollusca</taxon>
        <taxon>Gastropoda</taxon>
        <taxon>Caenogastropoda</taxon>
        <taxon>Littorinimorpha</taxon>
        <taxon>Littorinoidea</taxon>
        <taxon>Littorinidae</taxon>
        <taxon>Littorina</taxon>
    </lineage>
</organism>
<keyword evidence="3" id="KW-1185">Reference proteome</keyword>